<evidence type="ECO:0000313" key="1">
    <source>
        <dbReference type="EMBL" id="KAE8141984.1"/>
    </source>
</evidence>
<accession>A0A5N6T6L1</accession>
<keyword evidence="2" id="KW-1185">Reference proteome</keyword>
<dbReference type="Proteomes" id="UP000325672">
    <property type="component" value="Unassembled WGS sequence"/>
</dbReference>
<reference evidence="1 2" key="1">
    <citation type="submission" date="2019-04" db="EMBL/GenBank/DDBJ databases">
        <title>Friends and foes A comparative genomics study of 23 Aspergillus species from section Flavi.</title>
        <authorList>
            <consortium name="DOE Joint Genome Institute"/>
            <person name="Kjaerbolling I."/>
            <person name="Vesth T."/>
            <person name="Frisvad J.C."/>
            <person name="Nybo J.L."/>
            <person name="Theobald S."/>
            <person name="Kildgaard S."/>
            <person name="Isbrandt T."/>
            <person name="Kuo A."/>
            <person name="Sato A."/>
            <person name="Lyhne E.K."/>
            <person name="Kogle M.E."/>
            <person name="Wiebenga A."/>
            <person name="Kun R.S."/>
            <person name="Lubbers R.J."/>
            <person name="Makela M.R."/>
            <person name="Barry K."/>
            <person name="Chovatia M."/>
            <person name="Clum A."/>
            <person name="Daum C."/>
            <person name="Haridas S."/>
            <person name="He G."/>
            <person name="LaButti K."/>
            <person name="Lipzen A."/>
            <person name="Mondo S."/>
            <person name="Riley R."/>
            <person name="Salamov A."/>
            <person name="Simmons B.A."/>
            <person name="Magnuson J.K."/>
            <person name="Henrissat B."/>
            <person name="Mortensen U.H."/>
            <person name="Larsen T.O."/>
            <person name="Devries R.P."/>
            <person name="Grigoriev I.V."/>
            <person name="Machida M."/>
            <person name="Baker S.E."/>
            <person name="Andersen M.R."/>
        </authorList>
    </citation>
    <scope>NUCLEOTIDE SEQUENCE [LARGE SCALE GENOMIC DNA]</scope>
    <source>
        <strain evidence="1 2">CBS 117625</strain>
    </source>
</reference>
<dbReference type="EMBL" id="ML743556">
    <property type="protein sequence ID" value="KAE8141984.1"/>
    <property type="molecule type" value="Genomic_DNA"/>
</dbReference>
<proteinExistence type="predicted"/>
<name>A0A5N6T6L1_ASPPS</name>
<protein>
    <submittedName>
        <fullName evidence="1">Uncharacterized protein</fullName>
    </submittedName>
</protein>
<dbReference type="RefSeq" id="XP_031918047.1">
    <property type="nucleotide sequence ID" value="XM_032052010.1"/>
</dbReference>
<dbReference type="AlphaFoldDB" id="A0A5N6T6L1"/>
<organism evidence="1 2">
    <name type="scientific">Aspergillus pseudotamarii</name>
    <dbReference type="NCBI Taxonomy" id="132259"/>
    <lineage>
        <taxon>Eukaryota</taxon>
        <taxon>Fungi</taxon>
        <taxon>Dikarya</taxon>
        <taxon>Ascomycota</taxon>
        <taxon>Pezizomycotina</taxon>
        <taxon>Eurotiomycetes</taxon>
        <taxon>Eurotiomycetidae</taxon>
        <taxon>Eurotiales</taxon>
        <taxon>Aspergillaceae</taxon>
        <taxon>Aspergillus</taxon>
        <taxon>Aspergillus subgen. Circumdati</taxon>
    </lineage>
</organism>
<evidence type="ECO:0000313" key="2">
    <source>
        <dbReference type="Proteomes" id="UP000325672"/>
    </source>
</evidence>
<sequence>MPLLPPTVTLARNRNTSRIASPWLEHTLPLPQTTHISLIAKFGPQAGVEEHGRQVRLGFRVELSRHSFLAVGLVGGKLGLLGIELVRPCCDILVVRVLMETEVAVWGIGGWGFSDLGSMVSDGLRDLIGVEGTCLTFGTLSGRPILADHSVHG</sequence>
<gene>
    <name evidence="1" type="ORF">BDV38DRAFT_176609</name>
</gene>
<dbReference type="GeneID" id="43636220"/>